<dbReference type="InterPro" id="IPR023393">
    <property type="entry name" value="START-like_dom_sf"/>
</dbReference>
<dbReference type="Gene3D" id="3.30.530.20">
    <property type="match status" value="1"/>
</dbReference>
<sequence>MLIENSFDVAADPDEVFTFLQDAHNVAACFPGAELVEDLGDDSYRGKVKIKVGPVTAAYQGVAKIVEKDGATRVAVLVADGKDTRGAGTAKAKATMRVTPAEGGAHVALETDLTISGKLAQFGRGIMSDVSGRMVGELASRVRQRIEAGEEAPAVAAAPAPAVNGSAAPATAGAAPAATATATATPPRPAPQFDEAPPMKASVLIRIVLAGYLERWAARLRKSAEA</sequence>
<dbReference type="PANTHER" id="PTHR38588:SF1">
    <property type="entry name" value="BLL0334 PROTEIN"/>
    <property type="match status" value="1"/>
</dbReference>
<dbReference type="SUPFAM" id="SSF55961">
    <property type="entry name" value="Bet v1-like"/>
    <property type="match status" value="1"/>
</dbReference>
<feature type="region of interest" description="Disordered" evidence="1">
    <location>
        <begin position="177"/>
        <end position="196"/>
    </location>
</feature>
<dbReference type="KEGG" id="acab:QRX50_30845"/>
<reference evidence="2 3" key="1">
    <citation type="submission" date="2023-06" db="EMBL/GenBank/DDBJ databases">
        <authorList>
            <person name="Oyuntsetseg B."/>
            <person name="Kim S.B."/>
        </authorList>
    </citation>
    <scope>NUCLEOTIDE SEQUENCE [LARGE SCALE GENOMIC DNA]</scope>
    <source>
        <strain evidence="2 3">2-15</strain>
    </source>
</reference>
<gene>
    <name evidence="2" type="ORF">QRX50_30845</name>
</gene>
<accession>A0A9Y2MUG5</accession>
<evidence type="ECO:0000313" key="2">
    <source>
        <dbReference type="EMBL" id="WIX75864.1"/>
    </source>
</evidence>
<dbReference type="EMBL" id="CP127294">
    <property type="protein sequence ID" value="WIX75864.1"/>
    <property type="molecule type" value="Genomic_DNA"/>
</dbReference>
<keyword evidence="3" id="KW-1185">Reference proteome</keyword>
<protein>
    <submittedName>
        <fullName evidence="2">SRPBCC family protein</fullName>
    </submittedName>
</protein>
<dbReference type="AlphaFoldDB" id="A0A9Y2MUG5"/>
<evidence type="ECO:0000256" key="1">
    <source>
        <dbReference type="SAM" id="MobiDB-lite"/>
    </source>
</evidence>
<dbReference type="Pfam" id="PF06240">
    <property type="entry name" value="COXG"/>
    <property type="match status" value="1"/>
</dbReference>
<dbReference type="CDD" id="cd07823">
    <property type="entry name" value="SRPBCC_5"/>
    <property type="match status" value="1"/>
</dbReference>
<organism evidence="2 3">
    <name type="scientific">Amycolatopsis carbonis</name>
    <dbReference type="NCBI Taxonomy" id="715471"/>
    <lineage>
        <taxon>Bacteria</taxon>
        <taxon>Bacillati</taxon>
        <taxon>Actinomycetota</taxon>
        <taxon>Actinomycetes</taxon>
        <taxon>Pseudonocardiales</taxon>
        <taxon>Pseudonocardiaceae</taxon>
        <taxon>Amycolatopsis</taxon>
    </lineage>
</organism>
<dbReference type="PANTHER" id="PTHR38588">
    <property type="entry name" value="BLL0334 PROTEIN"/>
    <property type="match status" value="1"/>
</dbReference>
<dbReference type="Proteomes" id="UP001236014">
    <property type="component" value="Chromosome"/>
</dbReference>
<dbReference type="RefSeq" id="WP_285966626.1">
    <property type="nucleotide sequence ID" value="NZ_CP127294.1"/>
</dbReference>
<name>A0A9Y2MUG5_9PSEU</name>
<evidence type="ECO:0000313" key="3">
    <source>
        <dbReference type="Proteomes" id="UP001236014"/>
    </source>
</evidence>
<proteinExistence type="predicted"/>
<dbReference type="InterPro" id="IPR010419">
    <property type="entry name" value="CO_DH_gsu"/>
</dbReference>